<accession>A0A831VUM5</accession>
<name>A0A831VUM5_9GAMM</name>
<dbReference type="EMBL" id="DRGY01000016">
    <property type="protein sequence ID" value="HEA51074.1"/>
    <property type="molecule type" value="Genomic_DNA"/>
</dbReference>
<evidence type="ECO:0000313" key="1">
    <source>
        <dbReference type="EMBL" id="HEA51074.1"/>
    </source>
</evidence>
<feature type="non-terminal residue" evidence="1">
    <location>
        <position position="1"/>
    </location>
</feature>
<dbReference type="AlphaFoldDB" id="A0A831VUM5"/>
<comment type="caution">
    <text evidence="1">The sequence shown here is derived from an EMBL/GenBank/DDBJ whole genome shotgun (WGS) entry which is preliminary data.</text>
</comment>
<reference evidence="1" key="1">
    <citation type="journal article" date="2020" name="mSystems">
        <title>Genome- and Community-Level Interaction Insights into Carbon Utilization and Element Cycling Functions of Hydrothermarchaeota in Hydrothermal Sediment.</title>
        <authorList>
            <person name="Zhou Z."/>
            <person name="Liu Y."/>
            <person name="Xu W."/>
            <person name="Pan J."/>
            <person name="Luo Z.H."/>
            <person name="Li M."/>
        </authorList>
    </citation>
    <scope>NUCLEOTIDE SEQUENCE [LARGE SCALE GENOMIC DNA]</scope>
    <source>
        <strain evidence="1">HyVt-357</strain>
    </source>
</reference>
<proteinExistence type="predicted"/>
<sequence length="28" mass="3131">SLIALGLGWLVVFPLLLFARKSLYPELT</sequence>
<protein>
    <submittedName>
        <fullName evidence="1">DUF2878 domain-containing protein</fullName>
    </submittedName>
</protein>
<dbReference type="Proteomes" id="UP000885748">
    <property type="component" value="Unassembled WGS sequence"/>
</dbReference>
<organism evidence="1">
    <name type="scientific">Marinobacter antarcticus</name>
    <dbReference type="NCBI Taxonomy" id="564117"/>
    <lineage>
        <taxon>Bacteria</taxon>
        <taxon>Pseudomonadati</taxon>
        <taxon>Pseudomonadota</taxon>
        <taxon>Gammaproteobacteria</taxon>
        <taxon>Pseudomonadales</taxon>
        <taxon>Marinobacteraceae</taxon>
        <taxon>Marinobacter</taxon>
    </lineage>
</organism>
<gene>
    <name evidence="1" type="ORF">ENI00_01875</name>
</gene>